<dbReference type="GeneID" id="66104585"/>
<gene>
    <name evidence="2" type="ORF">BT62DRAFT_789088</name>
</gene>
<feature type="region of interest" description="Disordered" evidence="1">
    <location>
        <begin position="389"/>
        <end position="408"/>
    </location>
</feature>
<proteinExistence type="predicted"/>
<evidence type="ECO:0000256" key="1">
    <source>
        <dbReference type="SAM" id="MobiDB-lite"/>
    </source>
</evidence>
<feature type="region of interest" description="Disordered" evidence="1">
    <location>
        <begin position="1"/>
        <end position="52"/>
    </location>
</feature>
<dbReference type="AlphaFoldDB" id="A0A9P8AU62"/>
<name>A0A9P8AU62_9AGAR</name>
<dbReference type="EMBL" id="MU250531">
    <property type="protein sequence ID" value="KAG7447696.1"/>
    <property type="molecule type" value="Genomic_DNA"/>
</dbReference>
<dbReference type="OrthoDB" id="2980645at2759"/>
<dbReference type="RefSeq" id="XP_043041196.1">
    <property type="nucleotide sequence ID" value="XM_043182289.1"/>
</dbReference>
<evidence type="ECO:0008006" key="4">
    <source>
        <dbReference type="Google" id="ProtNLM"/>
    </source>
</evidence>
<evidence type="ECO:0000313" key="3">
    <source>
        <dbReference type="Proteomes" id="UP000812287"/>
    </source>
</evidence>
<keyword evidence="3" id="KW-1185">Reference proteome</keyword>
<reference evidence="2" key="1">
    <citation type="submission" date="2020-11" db="EMBL/GenBank/DDBJ databases">
        <title>Adaptations for nitrogen fixation in a non-lichenized fungal sporocarp promotes dispersal by wood-feeding termites.</title>
        <authorList>
            <consortium name="DOE Joint Genome Institute"/>
            <person name="Koch R.A."/>
            <person name="Yoon G."/>
            <person name="Arayal U."/>
            <person name="Lail K."/>
            <person name="Amirebrahimi M."/>
            <person name="Labutti K."/>
            <person name="Lipzen A."/>
            <person name="Riley R."/>
            <person name="Barry K."/>
            <person name="Henrissat B."/>
            <person name="Grigoriev I.V."/>
            <person name="Herr J.R."/>
            <person name="Aime M.C."/>
        </authorList>
    </citation>
    <scope>NUCLEOTIDE SEQUENCE</scope>
    <source>
        <strain evidence="2">MCA 3950</strain>
    </source>
</reference>
<accession>A0A9P8AU62</accession>
<dbReference type="Proteomes" id="UP000812287">
    <property type="component" value="Unassembled WGS sequence"/>
</dbReference>
<protein>
    <recommendedName>
        <fullName evidence="4">HNH nuclease domain-containing protein</fullName>
    </recommendedName>
</protein>
<sequence length="408" mass="45822">MSLRRTSLLGNPTDSSSPASSTCTEDATDHDPINPLCICTQPNSPSRPDRSRIQKQAIEQSFSSSASSDRSLFEDAPDMDHVKRLMDDPGRATENLVESARKMLDYFKECRQSIPTWLTGYNIKQGKFKLDLVLTAMLDFAPMCGSPERAQSSLRYVAAAICACRGPRRESEETANALSALAVTWFAHFLWIFRMHSFFKKYSNEADPSGQATPTLMEPSGFMFDELGHCDSTMMTKVLTRQRYICPITGLGHRAHFSTHPSNDSDLAYADVENSHILKRAAAEFNLNNPKDSYRYAMTTWDIVRNYMALTDEEMEVIVPIIDDPSNGIGLEHYCRTSLDAFLFSLHATETPNEYTIQLHHPSFKFVFPWPPVGGREHRVIFKEQLGPTDTSAQSSLHSSSCCDSRNS</sequence>
<evidence type="ECO:0000313" key="2">
    <source>
        <dbReference type="EMBL" id="KAG7447696.1"/>
    </source>
</evidence>
<comment type="caution">
    <text evidence="2">The sequence shown here is derived from an EMBL/GenBank/DDBJ whole genome shotgun (WGS) entry which is preliminary data.</text>
</comment>
<organism evidence="2 3">
    <name type="scientific">Guyanagaster necrorhizus</name>
    <dbReference type="NCBI Taxonomy" id="856835"/>
    <lineage>
        <taxon>Eukaryota</taxon>
        <taxon>Fungi</taxon>
        <taxon>Dikarya</taxon>
        <taxon>Basidiomycota</taxon>
        <taxon>Agaricomycotina</taxon>
        <taxon>Agaricomycetes</taxon>
        <taxon>Agaricomycetidae</taxon>
        <taxon>Agaricales</taxon>
        <taxon>Marasmiineae</taxon>
        <taxon>Physalacriaceae</taxon>
        <taxon>Guyanagaster</taxon>
    </lineage>
</organism>
<feature type="compositionally biased region" description="Polar residues" evidence="1">
    <location>
        <begin position="1"/>
        <end position="25"/>
    </location>
</feature>
<feature type="compositionally biased region" description="Low complexity" evidence="1">
    <location>
        <begin position="392"/>
        <end position="408"/>
    </location>
</feature>